<protein>
    <recommendedName>
        <fullName evidence="1">Creatinase N-terminal domain-containing protein</fullName>
    </recommendedName>
</protein>
<dbReference type="InterPro" id="IPR000587">
    <property type="entry name" value="Creatinase_N"/>
</dbReference>
<dbReference type="SUPFAM" id="SSF53092">
    <property type="entry name" value="Creatinase/prolidase N-terminal domain"/>
    <property type="match status" value="1"/>
</dbReference>
<dbReference type="Pfam" id="PF16189">
    <property type="entry name" value="Creatinase_N_2"/>
    <property type="match status" value="1"/>
</dbReference>
<dbReference type="InterPro" id="IPR050422">
    <property type="entry name" value="X-Pro_aminopeptidase_P"/>
</dbReference>
<feature type="non-terminal residue" evidence="2">
    <location>
        <position position="1"/>
    </location>
</feature>
<proteinExistence type="predicted"/>
<evidence type="ECO:0000259" key="1">
    <source>
        <dbReference type="Pfam" id="PF01321"/>
    </source>
</evidence>
<dbReference type="InterPro" id="IPR029149">
    <property type="entry name" value="Creatin/AminoP/Spt16_N"/>
</dbReference>
<evidence type="ECO:0000313" key="2">
    <source>
        <dbReference type="EMBL" id="SVD88999.1"/>
    </source>
</evidence>
<gene>
    <name evidence="2" type="ORF">METZ01_LOCUS441853</name>
</gene>
<dbReference type="PANTHER" id="PTHR43763:SF6">
    <property type="entry name" value="XAA-PRO AMINOPEPTIDASE 1"/>
    <property type="match status" value="1"/>
</dbReference>
<name>A0A382Z1C1_9ZZZZ</name>
<sequence>VIDNKINKLRNIIKLNNIDGYIVPKNDEFFSEYAFPNRLKTISNFSGSAGLAIILKDKNFLFVDGRYTLQSKKESGKNFKIIEIPKLLPHDLLRKYNNKLLLGFDPKLFTNTSLKRNFKVSCNLFPLNQNLIDLIVPNKKNDYPKKAFYALSDKIVGESVNSKINRLIVNLKKQKIDNIFISAPENIAWLLNLRGKDNPYSPIPNCQIILTKNKKIYFFSLKNKNVKIKNKYFYKNFNFFHFNEFFSLINKLSGK</sequence>
<dbReference type="Pfam" id="PF01321">
    <property type="entry name" value="Creatinase_N"/>
    <property type="match status" value="1"/>
</dbReference>
<feature type="domain" description="Creatinase N-terminal" evidence="1">
    <location>
        <begin position="6"/>
        <end position="115"/>
    </location>
</feature>
<dbReference type="AlphaFoldDB" id="A0A382Z1C1"/>
<reference evidence="2" key="1">
    <citation type="submission" date="2018-05" db="EMBL/GenBank/DDBJ databases">
        <authorList>
            <person name="Lanie J.A."/>
            <person name="Ng W.-L."/>
            <person name="Kazmierczak K.M."/>
            <person name="Andrzejewski T.M."/>
            <person name="Davidsen T.M."/>
            <person name="Wayne K.J."/>
            <person name="Tettelin H."/>
            <person name="Glass J.I."/>
            <person name="Rusch D."/>
            <person name="Podicherti R."/>
            <person name="Tsui H.-C.T."/>
            <person name="Winkler M.E."/>
        </authorList>
    </citation>
    <scope>NUCLEOTIDE SEQUENCE</scope>
</reference>
<dbReference type="PANTHER" id="PTHR43763">
    <property type="entry name" value="XAA-PRO AMINOPEPTIDASE 1"/>
    <property type="match status" value="1"/>
</dbReference>
<dbReference type="Gene3D" id="3.40.350.10">
    <property type="entry name" value="Creatinase/prolidase N-terminal domain"/>
    <property type="match status" value="2"/>
</dbReference>
<accession>A0A382Z1C1</accession>
<feature type="non-terminal residue" evidence="2">
    <location>
        <position position="255"/>
    </location>
</feature>
<organism evidence="2">
    <name type="scientific">marine metagenome</name>
    <dbReference type="NCBI Taxonomy" id="408172"/>
    <lineage>
        <taxon>unclassified sequences</taxon>
        <taxon>metagenomes</taxon>
        <taxon>ecological metagenomes</taxon>
    </lineage>
</organism>
<dbReference type="EMBL" id="UINC01180017">
    <property type="protein sequence ID" value="SVD88999.1"/>
    <property type="molecule type" value="Genomic_DNA"/>
</dbReference>